<evidence type="ECO:0000313" key="1">
    <source>
        <dbReference type="EMBL" id="CAB0016070.1"/>
    </source>
</evidence>
<sequence length="95" mass="10547">MRECRATAVTQAAAPSSTMNPIYTDSCGHRYKLSFEIRALPLHICRPNHSRATIRLFARMTTALETAVGPSFKISAQSCIKRIAGTMVLFRKDFG</sequence>
<name>A0A6H5HG82_9HEMI</name>
<proteinExistence type="predicted"/>
<gene>
    <name evidence="1" type="ORF">NTEN_LOCUS20389</name>
</gene>
<evidence type="ECO:0000313" key="2">
    <source>
        <dbReference type="Proteomes" id="UP000479000"/>
    </source>
</evidence>
<accession>A0A6H5HG82</accession>
<keyword evidence="2" id="KW-1185">Reference proteome</keyword>
<organism evidence="1 2">
    <name type="scientific">Nesidiocoris tenuis</name>
    <dbReference type="NCBI Taxonomy" id="355587"/>
    <lineage>
        <taxon>Eukaryota</taxon>
        <taxon>Metazoa</taxon>
        <taxon>Ecdysozoa</taxon>
        <taxon>Arthropoda</taxon>
        <taxon>Hexapoda</taxon>
        <taxon>Insecta</taxon>
        <taxon>Pterygota</taxon>
        <taxon>Neoptera</taxon>
        <taxon>Paraneoptera</taxon>
        <taxon>Hemiptera</taxon>
        <taxon>Heteroptera</taxon>
        <taxon>Panheteroptera</taxon>
        <taxon>Cimicomorpha</taxon>
        <taxon>Miridae</taxon>
        <taxon>Dicyphina</taxon>
        <taxon>Nesidiocoris</taxon>
    </lineage>
</organism>
<dbReference type="Proteomes" id="UP000479000">
    <property type="component" value="Unassembled WGS sequence"/>
</dbReference>
<reference evidence="1 2" key="1">
    <citation type="submission" date="2020-02" db="EMBL/GenBank/DDBJ databases">
        <authorList>
            <person name="Ferguson B K."/>
        </authorList>
    </citation>
    <scope>NUCLEOTIDE SEQUENCE [LARGE SCALE GENOMIC DNA]</scope>
</reference>
<dbReference type="AlphaFoldDB" id="A0A6H5HG82"/>
<feature type="non-terminal residue" evidence="1">
    <location>
        <position position="95"/>
    </location>
</feature>
<dbReference type="EMBL" id="CADCXU010029888">
    <property type="protein sequence ID" value="CAB0016070.1"/>
    <property type="molecule type" value="Genomic_DNA"/>
</dbReference>
<protein>
    <submittedName>
        <fullName evidence="1">Uncharacterized protein</fullName>
    </submittedName>
</protein>